<sequence length="115" mass="11956">MIRALMLTAAIFTLTAGQAAAEEPIIGSWKRPNGTIIKYEACGTNTFCGTVMTGEYKGKSMSSMSGTGGSYKGKVNKLDEGKTYTGKASVKGNTLSLAGCVMGGLICKSESLARQ</sequence>
<comment type="caution">
    <text evidence="3">The sequence shown here is derived from an EMBL/GenBank/DDBJ whole genome shotgun (WGS) entry which is preliminary data.</text>
</comment>
<keyword evidence="4" id="KW-1185">Reference proteome</keyword>
<dbReference type="RefSeq" id="WP_110750773.1">
    <property type="nucleotide sequence ID" value="NZ_QJTF01000007.1"/>
</dbReference>
<proteinExistence type="predicted"/>
<feature type="domain" description="DUF2147" evidence="2">
    <location>
        <begin position="65"/>
        <end position="113"/>
    </location>
</feature>
<dbReference type="OrthoDB" id="9811671at2"/>
<dbReference type="InterPro" id="IPR019223">
    <property type="entry name" value="DUF2147"/>
</dbReference>
<dbReference type="Pfam" id="PF09917">
    <property type="entry name" value="DUF2147"/>
    <property type="match status" value="1"/>
</dbReference>
<dbReference type="AlphaFoldDB" id="A0A318TBN4"/>
<dbReference type="Proteomes" id="UP000247454">
    <property type="component" value="Unassembled WGS sequence"/>
</dbReference>
<accession>A0A318TBN4</accession>
<organism evidence="3 4">
    <name type="scientific">Phyllobacterium leguminum</name>
    <dbReference type="NCBI Taxonomy" id="314237"/>
    <lineage>
        <taxon>Bacteria</taxon>
        <taxon>Pseudomonadati</taxon>
        <taxon>Pseudomonadota</taxon>
        <taxon>Alphaproteobacteria</taxon>
        <taxon>Hyphomicrobiales</taxon>
        <taxon>Phyllobacteriaceae</taxon>
        <taxon>Phyllobacterium</taxon>
    </lineage>
</organism>
<protein>
    <submittedName>
        <fullName evidence="3">Uncharacterized protein (DUF2147 family)</fullName>
    </submittedName>
</protein>
<evidence type="ECO:0000256" key="1">
    <source>
        <dbReference type="SAM" id="SignalP"/>
    </source>
</evidence>
<feature type="signal peptide" evidence="1">
    <location>
        <begin position="1"/>
        <end position="21"/>
    </location>
</feature>
<reference evidence="3 4" key="1">
    <citation type="submission" date="2018-06" db="EMBL/GenBank/DDBJ databases">
        <title>Genomic Encyclopedia of Type Strains, Phase III (KMG-III): the genomes of soil and plant-associated and newly described type strains.</title>
        <authorList>
            <person name="Whitman W."/>
        </authorList>
    </citation>
    <scope>NUCLEOTIDE SEQUENCE [LARGE SCALE GENOMIC DNA]</scope>
    <source>
        <strain evidence="3 4">ORS 1419</strain>
    </source>
</reference>
<evidence type="ECO:0000259" key="2">
    <source>
        <dbReference type="Pfam" id="PF09917"/>
    </source>
</evidence>
<feature type="chain" id="PRO_5016424090" evidence="1">
    <location>
        <begin position="22"/>
        <end position="115"/>
    </location>
</feature>
<gene>
    <name evidence="3" type="ORF">C7477_10766</name>
</gene>
<evidence type="ECO:0000313" key="4">
    <source>
        <dbReference type="Proteomes" id="UP000247454"/>
    </source>
</evidence>
<evidence type="ECO:0000313" key="3">
    <source>
        <dbReference type="EMBL" id="PYE88424.1"/>
    </source>
</evidence>
<keyword evidence="1" id="KW-0732">Signal</keyword>
<dbReference type="EMBL" id="QJTF01000007">
    <property type="protein sequence ID" value="PYE88424.1"/>
    <property type="molecule type" value="Genomic_DNA"/>
</dbReference>
<name>A0A318TBN4_9HYPH</name>